<name>A0AAD4VL01_PRUDU</name>
<dbReference type="PRINTS" id="PR00503">
    <property type="entry name" value="BROMODOMAIN"/>
</dbReference>
<dbReference type="PANTHER" id="PTHR46136">
    <property type="entry name" value="TRANSCRIPTION FACTOR GTE8"/>
    <property type="match status" value="1"/>
</dbReference>
<dbReference type="PANTHER" id="PTHR46136:SF19">
    <property type="entry name" value="TRANSCRIPTION FACTOR GTE12"/>
    <property type="match status" value="1"/>
</dbReference>
<keyword evidence="1 2" id="KW-0103">Bromodomain</keyword>
<dbReference type="Gene3D" id="1.20.920.10">
    <property type="entry name" value="Bromodomain-like"/>
    <property type="match status" value="1"/>
</dbReference>
<protein>
    <recommendedName>
        <fullName evidence="3">Bromo domain-containing protein</fullName>
    </recommendedName>
</protein>
<gene>
    <name evidence="4" type="ORF">L3X38_026446</name>
</gene>
<evidence type="ECO:0000313" key="4">
    <source>
        <dbReference type="EMBL" id="KAI5327050.1"/>
    </source>
</evidence>
<evidence type="ECO:0000256" key="2">
    <source>
        <dbReference type="PROSITE-ProRule" id="PRU00035"/>
    </source>
</evidence>
<feature type="domain" description="Bromo" evidence="3">
    <location>
        <begin position="1"/>
        <end position="66"/>
    </location>
</feature>
<evidence type="ECO:0000256" key="1">
    <source>
        <dbReference type="ARBA" id="ARBA00023117"/>
    </source>
</evidence>
<dbReference type="Proteomes" id="UP001054821">
    <property type="component" value="Chromosome 5"/>
</dbReference>
<comment type="caution">
    <text evidence="4">The sequence shown here is derived from an EMBL/GenBank/DDBJ whole genome shotgun (WGS) entry which is preliminary data.</text>
</comment>
<proteinExistence type="predicted"/>
<evidence type="ECO:0000259" key="3">
    <source>
        <dbReference type="PROSITE" id="PS50014"/>
    </source>
</evidence>
<dbReference type="AlphaFoldDB" id="A0AAD4VL01"/>
<dbReference type="PROSITE" id="PS50014">
    <property type="entry name" value="BROMODOMAIN_2"/>
    <property type="match status" value="1"/>
</dbReference>
<sequence length="115" mass="13096">MMLRHARFFVKHVVDLVAENLPGYFDDIGRPTDFSTVKSKLERGAYSSANGFAANVRLIFSSALRYYRFGRIEHGETKNRSGVFETKWKKAIEKKPKTTCPLCKVKGLLVSPKLK</sequence>
<organism evidence="4 5">
    <name type="scientific">Prunus dulcis</name>
    <name type="common">Almond</name>
    <name type="synonym">Amygdalus dulcis</name>
    <dbReference type="NCBI Taxonomy" id="3755"/>
    <lineage>
        <taxon>Eukaryota</taxon>
        <taxon>Viridiplantae</taxon>
        <taxon>Streptophyta</taxon>
        <taxon>Embryophyta</taxon>
        <taxon>Tracheophyta</taxon>
        <taxon>Spermatophyta</taxon>
        <taxon>Magnoliopsida</taxon>
        <taxon>eudicotyledons</taxon>
        <taxon>Gunneridae</taxon>
        <taxon>Pentapetalae</taxon>
        <taxon>rosids</taxon>
        <taxon>fabids</taxon>
        <taxon>Rosales</taxon>
        <taxon>Rosaceae</taxon>
        <taxon>Amygdaloideae</taxon>
        <taxon>Amygdaleae</taxon>
        <taxon>Prunus</taxon>
    </lineage>
</organism>
<dbReference type="SMART" id="SM00297">
    <property type="entry name" value="BROMO"/>
    <property type="match status" value="1"/>
</dbReference>
<dbReference type="SUPFAM" id="SSF47370">
    <property type="entry name" value="Bromodomain"/>
    <property type="match status" value="1"/>
</dbReference>
<dbReference type="InterPro" id="IPR001487">
    <property type="entry name" value="Bromodomain"/>
</dbReference>
<reference evidence="4 5" key="1">
    <citation type="journal article" date="2022" name="G3 (Bethesda)">
        <title>Whole-genome sequence and methylome profiling of the almond [Prunus dulcis (Mill.) D.A. Webb] cultivar 'Nonpareil'.</title>
        <authorList>
            <person name="D'Amico-Willman K.M."/>
            <person name="Ouma W.Z."/>
            <person name="Meulia T."/>
            <person name="Sideli G.M."/>
            <person name="Gradziel T.M."/>
            <person name="Fresnedo-Ramirez J."/>
        </authorList>
    </citation>
    <scope>NUCLEOTIDE SEQUENCE [LARGE SCALE GENOMIC DNA]</scope>
    <source>
        <strain evidence="4">Clone GOH B32 T37-40</strain>
    </source>
</reference>
<dbReference type="EMBL" id="JAJFAZ020000005">
    <property type="protein sequence ID" value="KAI5327050.1"/>
    <property type="molecule type" value="Genomic_DNA"/>
</dbReference>
<keyword evidence="5" id="KW-1185">Reference proteome</keyword>
<evidence type="ECO:0000313" key="5">
    <source>
        <dbReference type="Proteomes" id="UP001054821"/>
    </source>
</evidence>
<accession>A0AAD4VL01</accession>
<dbReference type="InterPro" id="IPR036427">
    <property type="entry name" value="Bromodomain-like_sf"/>
</dbReference>
<dbReference type="Pfam" id="PF00439">
    <property type="entry name" value="Bromodomain"/>
    <property type="match status" value="1"/>
</dbReference>
<dbReference type="InterPro" id="IPR052442">
    <property type="entry name" value="Env_Response_Regulator"/>
</dbReference>